<dbReference type="OrthoDB" id="10501104at2759"/>
<accession>A0A0D0BRW7</accession>
<feature type="region of interest" description="Disordered" evidence="1">
    <location>
        <begin position="1"/>
        <end position="25"/>
    </location>
</feature>
<organism evidence="2 3">
    <name type="scientific">Paxillus rubicundulus Ve08.2h10</name>
    <dbReference type="NCBI Taxonomy" id="930991"/>
    <lineage>
        <taxon>Eukaryota</taxon>
        <taxon>Fungi</taxon>
        <taxon>Dikarya</taxon>
        <taxon>Basidiomycota</taxon>
        <taxon>Agaricomycotina</taxon>
        <taxon>Agaricomycetes</taxon>
        <taxon>Agaricomycetidae</taxon>
        <taxon>Boletales</taxon>
        <taxon>Paxilineae</taxon>
        <taxon>Paxillaceae</taxon>
        <taxon>Paxillus</taxon>
    </lineage>
</organism>
<evidence type="ECO:0000313" key="2">
    <source>
        <dbReference type="EMBL" id="KIK74222.1"/>
    </source>
</evidence>
<name>A0A0D0BRW7_9AGAM</name>
<sequence>LTVDHTPFSNHNPDTADPNLETAPNYAGPEFEIIREGLRHGYHKDDQQVIECLLAAWQADRTSRIAVWNARKEADAHAAEEAEEICRVRDEEEEAVANEVANHERQKRKGQR</sequence>
<protein>
    <submittedName>
        <fullName evidence="2">Uncharacterized protein</fullName>
    </submittedName>
</protein>
<keyword evidence="3" id="KW-1185">Reference proteome</keyword>
<gene>
    <name evidence="2" type="ORF">PAXRUDRAFT_176373</name>
</gene>
<feature type="non-terminal residue" evidence="2">
    <location>
        <position position="1"/>
    </location>
</feature>
<dbReference type="InParanoid" id="A0A0D0BRW7"/>
<reference evidence="2 3" key="1">
    <citation type="submission" date="2014-04" db="EMBL/GenBank/DDBJ databases">
        <authorList>
            <consortium name="DOE Joint Genome Institute"/>
            <person name="Kuo A."/>
            <person name="Kohler A."/>
            <person name="Jargeat P."/>
            <person name="Nagy L.G."/>
            <person name="Floudas D."/>
            <person name="Copeland A."/>
            <person name="Barry K.W."/>
            <person name="Cichocki N."/>
            <person name="Veneault-Fourrey C."/>
            <person name="LaButti K."/>
            <person name="Lindquist E.A."/>
            <person name="Lipzen A."/>
            <person name="Lundell T."/>
            <person name="Morin E."/>
            <person name="Murat C."/>
            <person name="Sun H."/>
            <person name="Tunlid A."/>
            <person name="Henrissat B."/>
            <person name="Grigoriev I.V."/>
            <person name="Hibbett D.S."/>
            <person name="Martin F."/>
            <person name="Nordberg H.P."/>
            <person name="Cantor M.N."/>
            <person name="Hua S.X."/>
        </authorList>
    </citation>
    <scope>NUCLEOTIDE SEQUENCE [LARGE SCALE GENOMIC DNA]</scope>
    <source>
        <strain evidence="2 3">Ve08.2h10</strain>
    </source>
</reference>
<dbReference type="AlphaFoldDB" id="A0A0D0BRW7"/>
<evidence type="ECO:0000256" key="1">
    <source>
        <dbReference type="SAM" id="MobiDB-lite"/>
    </source>
</evidence>
<dbReference type="EMBL" id="KN829057">
    <property type="protein sequence ID" value="KIK74222.1"/>
    <property type="molecule type" value="Genomic_DNA"/>
</dbReference>
<dbReference type="Proteomes" id="UP000054538">
    <property type="component" value="Unassembled WGS sequence"/>
</dbReference>
<evidence type="ECO:0000313" key="3">
    <source>
        <dbReference type="Proteomes" id="UP000054538"/>
    </source>
</evidence>
<proteinExistence type="predicted"/>
<dbReference type="HOGENOM" id="CLU_2151776_0_0_1"/>
<reference evidence="3" key="2">
    <citation type="submission" date="2015-01" db="EMBL/GenBank/DDBJ databases">
        <title>Evolutionary Origins and Diversification of the Mycorrhizal Mutualists.</title>
        <authorList>
            <consortium name="DOE Joint Genome Institute"/>
            <consortium name="Mycorrhizal Genomics Consortium"/>
            <person name="Kohler A."/>
            <person name="Kuo A."/>
            <person name="Nagy L.G."/>
            <person name="Floudas D."/>
            <person name="Copeland A."/>
            <person name="Barry K.W."/>
            <person name="Cichocki N."/>
            <person name="Veneault-Fourrey C."/>
            <person name="LaButti K."/>
            <person name="Lindquist E.A."/>
            <person name="Lipzen A."/>
            <person name="Lundell T."/>
            <person name="Morin E."/>
            <person name="Murat C."/>
            <person name="Riley R."/>
            <person name="Ohm R."/>
            <person name="Sun H."/>
            <person name="Tunlid A."/>
            <person name="Henrissat B."/>
            <person name="Grigoriev I.V."/>
            <person name="Hibbett D.S."/>
            <person name="Martin F."/>
        </authorList>
    </citation>
    <scope>NUCLEOTIDE SEQUENCE [LARGE SCALE GENOMIC DNA]</scope>
    <source>
        <strain evidence="3">Ve08.2h10</strain>
    </source>
</reference>